<evidence type="ECO:0000313" key="1">
    <source>
        <dbReference type="EMBL" id="SFL44636.1"/>
    </source>
</evidence>
<keyword evidence="2" id="KW-1185">Reference proteome</keyword>
<dbReference type="PROSITE" id="PS51257">
    <property type="entry name" value="PROKAR_LIPOPROTEIN"/>
    <property type="match status" value="1"/>
</dbReference>
<dbReference type="AlphaFoldDB" id="A0A1I4HTB3"/>
<sequence length="128" mass="14242">MRYLLPLAPLALLAACATPQQQCLNNVSEPLRVNAFLIAQTQANLDRGFAVDQQQRVSRGFDMCRQRDRDGNVSTTLCPTTRVKTVNVPQAINMDVERGTLDQLLARQAILEKQASAATNQCRLLYPE</sequence>
<accession>A0A1I4HTB3</accession>
<organism evidence="1 2">
    <name type="scientific">Loktanella salsilacus</name>
    <dbReference type="NCBI Taxonomy" id="195913"/>
    <lineage>
        <taxon>Bacteria</taxon>
        <taxon>Pseudomonadati</taxon>
        <taxon>Pseudomonadota</taxon>
        <taxon>Alphaproteobacteria</taxon>
        <taxon>Rhodobacterales</taxon>
        <taxon>Roseobacteraceae</taxon>
        <taxon>Loktanella</taxon>
    </lineage>
</organism>
<dbReference type="RefSeq" id="WP_090190850.1">
    <property type="nucleotide sequence ID" value="NZ_CAXIDI010000004.1"/>
</dbReference>
<dbReference type="EMBL" id="FOTF01000019">
    <property type="protein sequence ID" value="SFL44636.1"/>
    <property type="molecule type" value="Genomic_DNA"/>
</dbReference>
<reference evidence="1 2" key="1">
    <citation type="submission" date="2016-10" db="EMBL/GenBank/DDBJ databases">
        <authorList>
            <person name="de Groot N.N."/>
        </authorList>
    </citation>
    <scope>NUCLEOTIDE SEQUENCE [LARGE SCALE GENOMIC DNA]</scope>
    <source>
        <strain evidence="1 2">DSM 16199</strain>
    </source>
</reference>
<dbReference type="STRING" id="195913.SAMN04488004_11946"/>
<protein>
    <submittedName>
        <fullName evidence="1">Uncharacterized protein</fullName>
    </submittedName>
</protein>
<dbReference type="OrthoDB" id="7875456at2"/>
<evidence type="ECO:0000313" key="2">
    <source>
        <dbReference type="Proteomes" id="UP000199550"/>
    </source>
</evidence>
<name>A0A1I4HTB3_9RHOB</name>
<gene>
    <name evidence="1" type="ORF">SAMN04488004_11946</name>
</gene>
<proteinExistence type="predicted"/>
<dbReference type="Proteomes" id="UP000199550">
    <property type="component" value="Unassembled WGS sequence"/>
</dbReference>